<evidence type="ECO:0000259" key="12">
    <source>
        <dbReference type="PROSITE" id="PS50021"/>
    </source>
</evidence>
<feature type="compositionally biased region" description="Low complexity" evidence="10">
    <location>
        <begin position="2252"/>
        <end position="2277"/>
    </location>
</feature>
<dbReference type="FunFam" id="1.20.58.60:FF:000106">
    <property type="entry name" value="Spectrin beta chain"/>
    <property type="match status" value="1"/>
</dbReference>
<dbReference type="FunFam" id="1.20.58.60:FF:000011">
    <property type="entry name" value="Spectrin beta chain"/>
    <property type="match status" value="1"/>
</dbReference>
<dbReference type="Pfam" id="PF00307">
    <property type="entry name" value="CH"/>
    <property type="match status" value="2"/>
</dbReference>
<dbReference type="GO" id="GO:0007026">
    <property type="term" value="P:negative regulation of microtubule depolymerization"/>
    <property type="evidence" value="ECO:0007669"/>
    <property type="project" value="UniProtKB-ARBA"/>
</dbReference>
<dbReference type="GO" id="GO:0042062">
    <property type="term" value="P:long-term strengthening of neuromuscular junction"/>
    <property type="evidence" value="ECO:0007669"/>
    <property type="project" value="UniProtKB-ARBA"/>
</dbReference>
<dbReference type="GO" id="GO:0008017">
    <property type="term" value="F:microtubule binding"/>
    <property type="evidence" value="ECO:0007669"/>
    <property type="project" value="UniProtKB-ARBA"/>
</dbReference>
<evidence type="ECO:0000313" key="14">
    <source>
        <dbReference type="Proteomes" id="UP000318571"/>
    </source>
</evidence>
<dbReference type="SUPFAM" id="SSF46966">
    <property type="entry name" value="Spectrin repeat"/>
    <property type="match status" value="14"/>
</dbReference>
<dbReference type="FunFam" id="1.20.58.60:FF:000059">
    <property type="entry name" value="Spectrin beta chain"/>
    <property type="match status" value="1"/>
</dbReference>
<dbReference type="GO" id="GO:0005200">
    <property type="term" value="F:structural constituent of cytoskeleton"/>
    <property type="evidence" value="ECO:0007669"/>
    <property type="project" value="InterPro"/>
</dbReference>
<feature type="coiled-coil region" evidence="9">
    <location>
        <begin position="1738"/>
        <end position="1772"/>
    </location>
</feature>
<dbReference type="SUPFAM" id="SSF50729">
    <property type="entry name" value="PH domain-like"/>
    <property type="match status" value="1"/>
</dbReference>
<dbReference type="EMBL" id="VCGU01000008">
    <property type="protein sequence ID" value="TRY71809.1"/>
    <property type="molecule type" value="Genomic_DNA"/>
</dbReference>
<keyword evidence="3" id="KW-0117">Actin capping</keyword>
<dbReference type="Proteomes" id="UP000318571">
    <property type="component" value="Chromosome 7"/>
</dbReference>
<dbReference type="InterPro" id="IPR011993">
    <property type="entry name" value="PH-like_dom_sf"/>
</dbReference>
<feature type="region of interest" description="Disordered" evidence="10">
    <location>
        <begin position="2200"/>
        <end position="2433"/>
    </location>
</feature>
<dbReference type="PROSITE" id="PS00019">
    <property type="entry name" value="ACTININ_1"/>
    <property type="match status" value="1"/>
</dbReference>
<feature type="compositionally biased region" description="Low complexity" evidence="10">
    <location>
        <begin position="2337"/>
        <end position="2347"/>
    </location>
</feature>
<dbReference type="SMART" id="SM00233">
    <property type="entry name" value="PH"/>
    <property type="match status" value="1"/>
</dbReference>
<evidence type="ECO:0000313" key="13">
    <source>
        <dbReference type="EMBL" id="TRY71809.1"/>
    </source>
</evidence>
<feature type="compositionally biased region" description="Basic residues" evidence="10">
    <location>
        <begin position="2377"/>
        <end position="2398"/>
    </location>
</feature>
<dbReference type="Gene3D" id="1.20.58.60">
    <property type="match status" value="11"/>
</dbReference>
<feature type="coiled-coil region" evidence="9">
    <location>
        <begin position="1957"/>
        <end position="1984"/>
    </location>
</feature>
<dbReference type="SMART" id="SM00150">
    <property type="entry name" value="SPEC"/>
    <property type="match status" value="17"/>
</dbReference>
<dbReference type="PIRSF" id="PIRSF002297">
    <property type="entry name" value="Spectrin_beta_subunit"/>
    <property type="match status" value="1"/>
</dbReference>
<evidence type="ECO:0000256" key="2">
    <source>
        <dbReference type="ARBA" id="ARBA00006826"/>
    </source>
</evidence>
<gene>
    <name evidence="13" type="ORF">TCAL_05303</name>
</gene>
<feature type="compositionally biased region" description="Basic and acidic residues" evidence="10">
    <location>
        <begin position="2200"/>
        <end position="2215"/>
    </location>
</feature>
<sequence length="2577" mass="295604">MTTDISVGVRWDPINQQNEVIEDYEFDYDGGNSSSRLFERSRIKALAGRRHRSKVRQFYSDFNSDESASPSISSNSEFQLSPEPASPSVFKFDQKLKAPRVRHISLNEEDPTIAPLSPPYTGTPLPPLSAGLTSNQDIKDAALSIVYSKHIKNLMVEREHVQKKTFTKWVNSHLCRINCRVVDLYTDLRDGKLLIKLLEILSGERLPRPTRGKMRIHCLENVDKALSFLYEQRVHLENMGAHDIVDGSPRLTLGLIWTIILRFQIQEITVEEPGPGAATRSAKDALLLWCQMKTAGYHNVNIRNFTTSWRDGLAFNAIIHKHRSDLIQYERLSKSNAMYNLNNAFDVADREFNLVKLLDAEDVNVEMPDEKSIITYVVTYYHYFSKLKQETVQGKRIAKVVGIDMECDKMIEQYEGFTSDLLKWIENVIEALGDRQFANSLRGVQEQLTQFNSYRNVEKPPKFMEKGNLEVLLFTLQSKMRANNKVPYFPKEGKTISDINKAWERLEKAEHERELALREELIRQEKLEQLAARFNRKAGMRETWLSENQRLVSQDNFGFDLAAVEAAAKKHEAIETDIFAYEERVQAVIAVAHELETENYHDIECINARKDNVLRLWNYLLELLKARRTRLEMSLQLQHNFQEMVYILDSMEELKMRLLSDDYGKHLLGVEDLLQKHSLVEADINVLGERVKQVVQHSQKFLADEDGADDYKPCDPSIIVERVQTLEDAYAELVRLAVERRSRLEESRQMWQFYWDMAEEENWIKEMEQILSQGDIGHDLTTIHLLLSKHKSLETEIRAHENQLQMSIKQGQDLIDQGHFGADKVQTRIDDVMSMWSQLVDLMDTRKRRLTEAVDFHQFLTDADDVDTYMLDVLRLVSSDDIGKDESNVQTLLKKQKEIHDDLMNFQSNVDALHEQATTLGENDKPAVEKRLASIDKRYNELQELSKLRKQRLLDALSLYKLFTEADGVEQWITEKEKMLDTMQPGKDIEDCEIMKHRFDGFDREMNANASRVAVVNQLARQLLHVDHPNSDDIVARQNQLNQRWADLREQAEAKREQLGSAHGVQTFHIECRETVTWIEDKKRVLEQTDELKMDLTGIMTLQRKLSGMDRDMAAIEAKLKTLEDEANKIKDTHPDEAQVVFDRVEKLRGEWKQLNVMLHEREAKLEEAGDLHRFLKDLDHFQAWLTKTESSIANEDTPSSLAEAEKLLSQHQQIREEIDSYTTDYTTMMDYGEKVTADPSTFEDPQYMFLRERLKALRDGWAEVHQMWENRQQLLSQSLNLQMFNRDAKQAEVLLSQQEHLLSKDETPSNLEQAESLIKKHEALLTTMEANDDKVNGVLQFAQRLCSEQHFASDKISKKADDISERRNINHDLALQQLDKLRDQLLLHQFLQDCEELHDWIQEKNVLVQEDTYRSAKTIHSKWTRHQAFESEIASNKERLDRVQESGQELLKTKPEMADLITPKLDELERDFEALQKNTKDKGERIFDAKRADLYEQSCDDIDSFVMDLERQMETEPIGNDLTSVNILMQKQQMIETQMQVKSMQVSELETQAEKLVLMEPDKRNVIEAKKEEVSKKFEAVMAPLEARKKELLVKKEIFQFLRDLEDENIWIEEKMNLVTSDEFGSSLQAVNLLIKKNKTLKGEIDNHEPRILSVCEIGQKLIASDHPDSEKFQKDIDELLENLNNLKEMLEIRRQKLLVSEKAQQFFFDANEAEAWMSEQELYMMVEDRGKDEFSAQNLMKKHTTLESAVEDYSENIRQLSESARQLIADEHPESEQISIRLAQVEKLYAGLRDLAAERKAKLDDALKLFMLNREVDDLEQWIAEREVVAGSHELGQDYEHVTLLWERFREFAKDTEIIGTERVAAANQIADSLITSGHTDAATIAQWKDSLNDSWADLGELIETRTQMLEASRELHKYFHDCKDVLGRILEKQHSMPDDLGRDAGAVSSLTRKHQNFVQDLQGLEGQVKAIQEESSKLQAAYAGEKAMEITNREREVVRAWLELNAMGDSRKNKLHDTSDLFKFFNMVRNLMLWMDDLTRQMSTSEKPRDVSGVELLMNNHQGHKAEIDTREENFTQCFTLGKELLSRGHYANNEIKEKLVELTNQRNTMLLRWEERWEHLQLILEVYQFARDAAVAEAWLIAQDPYLKSGELGQTIDEVENLIKKHEAFEKAAAAQEERFAALERLTTFELKEIKRRQEEDERRREEERAKHAPPSYDRPDAGERSDVGSVKSGTPTGVTRQGSRSKAAPTGATSPPGGASGPTGRPPSGAGSVETGAIRRASAAKSPTPVTSPSETGGDISGKGNDTSSNSSPLISSATLPPLPNKSAKRNSSSSGTTGLDSSLERPPKSTRPPTSPLKPPITFRSSSSEKKRGKTRTRSKSPFRSFRWPKSKSKAESEAAAAASYYSDDEDNLRRPLSERSDDEELESTLIRKHEWESTTKKTSNRSWDKLCVVLKNGSIGFYKDQKAYKGAPSATYKGEPPVEISGATAEVASDYTKKKHVFRLKLNNGGMYLFQARDDDEMSQWVSAINQSAGGEGPSGGARSQTLPTGASGGDGKKEKKPFFTLKGKN</sequence>
<feature type="domain" description="PH" evidence="11">
    <location>
        <begin position="2429"/>
        <end position="2541"/>
    </location>
</feature>
<evidence type="ECO:0000256" key="10">
    <source>
        <dbReference type="SAM" id="MobiDB-lite"/>
    </source>
</evidence>
<keyword evidence="8" id="KW-0206">Cytoskeleton</keyword>
<keyword evidence="4" id="KW-0963">Cytoplasm</keyword>
<evidence type="ECO:0008006" key="15">
    <source>
        <dbReference type="Google" id="ProtNLM"/>
    </source>
</evidence>
<evidence type="ECO:0000256" key="9">
    <source>
        <dbReference type="SAM" id="Coils"/>
    </source>
</evidence>
<dbReference type="GO" id="GO:0051693">
    <property type="term" value="P:actin filament capping"/>
    <property type="evidence" value="ECO:0007669"/>
    <property type="project" value="UniProtKB-KW"/>
</dbReference>
<dbReference type="InterPro" id="IPR001605">
    <property type="entry name" value="PH_dom-spectrin-type"/>
</dbReference>
<dbReference type="GO" id="GO:0048790">
    <property type="term" value="P:maintenance of presynaptic active zone structure"/>
    <property type="evidence" value="ECO:0007669"/>
    <property type="project" value="UniProtKB-ARBA"/>
</dbReference>
<dbReference type="InterPro" id="IPR002017">
    <property type="entry name" value="Spectrin_repeat"/>
</dbReference>
<accession>A0A553P2A2</accession>
<feature type="domain" description="Calponin-homology (CH)" evidence="12">
    <location>
        <begin position="280"/>
        <end position="385"/>
    </location>
</feature>
<feature type="coiled-coil region" evidence="9">
    <location>
        <begin position="1671"/>
        <end position="1702"/>
    </location>
</feature>
<dbReference type="GO" id="GO:0003779">
    <property type="term" value="F:actin binding"/>
    <property type="evidence" value="ECO:0007669"/>
    <property type="project" value="UniProtKB-KW"/>
</dbReference>
<keyword evidence="6" id="KW-0677">Repeat</keyword>
<evidence type="ECO:0000256" key="1">
    <source>
        <dbReference type="ARBA" id="ARBA00004245"/>
    </source>
</evidence>
<dbReference type="InterPro" id="IPR041681">
    <property type="entry name" value="PH_9"/>
</dbReference>
<dbReference type="GO" id="GO:0005543">
    <property type="term" value="F:phospholipid binding"/>
    <property type="evidence" value="ECO:0007669"/>
    <property type="project" value="InterPro"/>
</dbReference>
<feature type="domain" description="Calponin-homology (CH)" evidence="12">
    <location>
        <begin position="160"/>
        <end position="264"/>
    </location>
</feature>
<dbReference type="FunFam" id="1.10.418.10:FF:000004">
    <property type="entry name" value="Spectrin beta chain"/>
    <property type="match status" value="1"/>
</dbReference>
<feature type="region of interest" description="Disordered" evidence="10">
    <location>
        <begin position="2533"/>
        <end position="2577"/>
    </location>
</feature>
<evidence type="ECO:0000256" key="6">
    <source>
        <dbReference type="ARBA" id="ARBA00022737"/>
    </source>
</evidence>
<evidence type="ECO:0000259" key="11">
    <source>
        <dbReference type="PROSITE" id="PS50003"/>
    </source>
</evidence>
<feature type="compositionally biased region" description="Polar residues" evidence="10">
    <location>
        <begin position="2236"/>
        <end position="2249"/>
    </location>
</feature>
<evidence type="ECO:0000256" key="8">
    <source>
        <dbReference type="ARBA" id="ARBA00023212"/>
    </source>
</evidence>
<dbReference type="PROSITE" id="PS00020">
    <property type="entry name" value="ACTININ_2"/>
    <property type="match status" value="1"/>
</dbReference>
<protein>
    <recommendedName>
        <fullName evidence="15">Spectrin beta chain</fullName>
    </recommendedName>
</protein>
<dbReference type="Gene3D" id="2.30.29.30">
    <property type="entry name" value="Pleckstrin-homology domain (PH domain)/Phosphotyrosine-binding domain (PTB)"/>
    <property type="match status" value="1"/>
</dbReference>
<feature type="coiled-coil region" evidence="9">
    <location>
        <begin position="1099"/>
        <end position="1133"/>
    </location>
</feature>
<dbReference type="FunFam" id="1.20.58.60:FF:000083">
    <property type="entry name" value="Spectrin beta chain"/>
    <property type="match status" value="1"/>
</dbReference>
<dbReference type="FunFam" id="1.20.58.60:FF:000020">
    <property type="entry name" value="Spectrin alpha chain, non-erythrocytic 1"/>
    <property type="match status" value="2"/>
</dbReference>
<evidence type="ECO:0000256" key="7">
    <source>
        <dbReference type="ARBA" id="ARBA00023203"/>
    </source>
</evidence>
<keyword evidence="14" id="KW-1185">Reference proteome</keyword>
<keyword evidence="5" id="KW-0597">Phosphoprotein</keyword>
<dbReference type="STRING" id="6832.A0A553P2A2"/>
<dbReference type="InterPro" id="IPR001715">
    <property type="entry name" value="CH_dom"/>
</dbReference>
<keyword evidence="7" id="KW-0009">Actin-binding</keyword>
<proteinExistence type="inferred from homology"/>
<dbReference type="FunFam" id="2.30.29.30:FF:000024">
    <property type="entry name" value="Spectrin beta chain"/>
    <property type="match status" value="1"/>
</dbReference>
<evidence type="ECO:0000256" key="5">
    <source>
        <dbReference type="ARBA" id="ARBA00022553"/>
    </source>
</evidence>
<dbReference type="GO" id="GO:0031594">
    <property type="term" value="C:neuromuscular junction"/>
    <property type="evidence" value="ECO:0007669"/>
    <property type="project" value="UniProtKB-ARBA"/>
</dbReference>
<dbReference type="FunFam" id="1.10.418.10:FF:000001">
    <property type="entry name" value="Actinin alpha 1"/>
    <property type="match status" value="1"/>
</dbReference>
<dbReference type="GO" id="GO:0045169">
    <property type="term" value="C:fusome"/>
    <property type="evidence" value="ECO:0007669"/>
    <property type="project" value="UniProtKB-ARBA"/>
</dbReference>
<dbReference type="GO" id="GO:0008091">
    <property type="term" value="C:spectrin"/>
    <property type="evidence" value="ECO:0007669"/>
    <property type="project" value="InterPro"/>
</dbReference>
<dbReference type="InterPro" id="IPR018159">
    <property type="entry name" value="Spectrin/alpha-actinin"/>
</dbReference>
<dbReference type="GO" id="GO:0045170">
    <property type="term" value="C:spectrosome"/>
    <property type="evidence" value="ECO:0007669"/>
    <property type="project" value="UniProtKB-ARBA"/>
</dbReference>
<dbReference type="PROSITE" id="PS50003">
    <property type="entry name" value="PH_DOMAIN"/>
    <property type="match status" value="1"/>
</dbReference>
<dbReference type="PROSITE" id="PS50021">
    <property type="entry name" value="CH"/>
    <property type="match status" value="2"/>
</dbReference>
<dbReference type="FunFam" id="1.20.58.60:FF:000019">
    <property type="entry name" value="Spectrin beta chain"/>
    <property type="match status" value="1"/>
</dbReference>
<dbReference type="Gene3D" id="1.10.418.10">
    <property type="entry name" value="Calponin-like domain"/>
    <property type="match status" value="2"/>
</dbReference>
<dbReference type="SUPFAM" id="SSF47576">
    <property type="entry name" value="Calponin-homology domain, CH-domain"/>
    <property type="match status" value="1"/>
</dbReference>
<evidence type="ECO:0000256" key="4">
    <source>
        <dbReference type="ARBA" id="ARBA00022490"/>
    </source>
</evidence>
<dbReference type="CDD" id="cd21246">
    <property type="entry name" value="CH_SPTB-like_rpt1"/>
    <property type="match status" value="1"/>
</dbReference>
<dbReference type="OMA" id="CDPAIIV"/>
<organism evidence="13 14">
    <name type="scientific">Tigriopus californicus</name>
    <name type="common">Marine copepod</name>
    <dbReference type="NCBI Taxonomy" id="6832"/>
    <lineage>
        <taxon>Eukaryota</taxon>
        <taxon>Metazoa</taxon>
        <taxon>Ecdysozoa</taxon>
        <taxon>Arthropoda</taxon>
        <taxon>Crustacea</taxon>
        <taxon>Multicrustacea</taxon>
        <taxon>Hexanauplia</taxon>
        <taxon>Copepoda</taxon>
        <taxon>Harpacticoida</taxon>
        <taxon>Harpacticidae</taxon>
        <taxon>Tigriopus</taxon>
    </lineage>
</organism>
<comment type="subcellular location">
    <subcellularLocation>
        <location evidence="1">Cytoplasm</location>
        <location evidence="1">Cytoskeleton</location>
    </subcellularLocation>
</comment>
<dbReference type="GO" id="GO:0016192">
    <property type="term" value="P:vesicle-mediated transport"/>
    <property type="evidence" value="ECO:0007669"/>
    <property type="project" value="UniProtKB-ARBA"/>
</dbReference>
<dbReference type="Pfam" id="PF15410">
    <property type="entry name" value="PH_9"/>
    <property type="match status" value="1"/>
</dbReference>
<feature type="compositionally biased region" description="Basic and acidic residues" evidence="10">
    <location>
        <begin position="2222"/>
        <end position="2231"/>
    </location>
</feature>
<dbReference type="FunFam" id="1.20.58.60:FF:000018">
    <property type="entry name" value="Spectrin beta chain"/>
    <property type="match status" value="1"/>
</dbReference>
<dbReference type="GO" id="GO:0016328">
    <property type="term" value="C:lateral plasma membrane"/>
    <property type="evidence" value="ECO:0007669"/>
    <property type="project" value="UniProtKB-ARBA"/>
</dbReference>
<feature type="coiled-coil region" evidence="9">
    <location>
        <begin position="783"/>
        <end position="810"/>
    </location>
</feature>
<dbReference type="PANTHER" id="PTHR11915">
    <property type="entry name" value="SPECTRIN/FILAMIN RELATED CYTOSKELETAL PROTEIN"/>
    <property type="match status" value="1"/>
</dbReference>
<dbReference type="CDD" id="cd10571">
    <property type="entry name" value="PH_beta_spectrin"/>
    <property type="match status" value="1"/>
</dbReference>
<dbReference type="CDD" id="cd21248">
    <property type="entry name" value="CH_SPTB_like_rpt2"/>
    <property type="match status" value="1"/>
</dbReference>
<comment type="similarity">
    <text evidence="2">Belongs to the spectrin family.</text>
</comment>
<dbReference type="InterPro" id="IPR001589">
    <property type="entry name" value="Actinin_actin-bd_CS"/>
</dbReference>
<feature type="compositionally biased region" description="Polar residues" evidence="10">
    <location>
        <begin position="2309"/>
        <end position="2324"/>
    </location>
</feature>
<comment type="caution">
    <text evidence="13">The sequence shown here is derived from an EMBL/GenBank/DDBJ whole genome shotgun (WGS) entry which is preliminary data.</text>
</comment>
<dbReference type="InterPro" id="IPR016343">
    <property type="entry name" value="Spectrin_bsu"/>
</dbReference>
<dbReference type="FunFam" id="1.20.58.60:FF:000033">
    <property type="entry name" value="Spectrin beta chain"/>
    <property type="match status" value="1"/>
</dbReference>
<feature type="coiled-coil region" evidence="9">
    <location>
        <begin position="1427"/>
        <end position="1486"/>
    </location>
</feature>
<dbReference type="FunFam" id="1.20.58.60:FF:000028">
    <property type="entry name" value="Spectrin beta chain"/>
    <property type="match status" value="1"/>
</dbReference>
<dbReference type="CDD" id="cd00176">
    <property type="entry name" value="SPEC"/>
    <property type="match status" value="10"/>
</dbReference>
<feature type="compositionally biased region" description="Pro residues" evidence="10">
    <location>
        <begin position="2355"/>
        <end position="2365"/>
    </location>
</feature>
<name>A0A553P2A2_TIGCA</name>
<dbReference type="InterPro" id="IPR001849">
    <property type="entry name" value="PH_domain"/>
</dbReference>
<evidence type="ECO:0000256" key="3">
    <source>
        <dbReference type="ARBA" id="ARBA00022467"/>
    </source>
</evidence>
<dbReference type="InterPro" id="IPR036872">
    <property type="entry name" value="CH_dom_sf"/>
</dbReference>
<dbReference type="GO" id="GO:0016199">
    <property type="term" value="P:axon midline choice point recognition"/>
    <property type="evidence" value="ECO:0007669"/>
    <property type="project" value="UniProtKB-ARBA"/>
</dbReference>
<keyword evidence="9" id="KW-0175">Coiled coil</keyword>
<dbReference type="Pfam" id="PF00435">
    <property type="entry name" value="Spectrin"/>
    <property type="match status" value="17"/>
</dbReference>
<reference evidence="13 14" key="1">
    <citation type="journal article" date="2018" name="Nat. Ecol. Evol.">
        <title>Genomic signatures of mitonuclear coevolution across populations of Tigriopus californicus.</title>
        <authorList>
            <person name="Barreto F.S."/>
            <person name="Watson E.T."/>
            <person name="Lima T.G."/>
            <person name="Willett C.S."/>
            <person name="Edmands S."/>
            <person name="Li W."/>
            <person name="Burton R.S."/>
        </authorList>
    </citation>
    <scope>NUCLEOTIDE SEQUENCE [LARGE SCALE GENOMIC DNA]</scope>
    <source>
        <strain evidence="13 14">San Diego</strain>
    </source>
</reference>
<dbReference type="SMART" id="SM00033">
    <property type="entry name" value="CH"/>
    <property type="match status" value="2"/>
</dbReference>
<dbReference type="PRINTS" id="PR00683">
    <property type="entry name" value="SPECTRINPH"/>
</dbReference>